<name>A0A1I3WMV8_9PSEU</name>
<keyword evidence="2" id="KW-1185">Reference proteome</keyword>
<organism evidence="1 2">
    <name type="scientific">Amycolatopsis sacchari</name>
    <dbReference type="NCBI Taxonomy" id="115433"/>
    <lineage>
        <taxon>Bacteria</taxon>
        <taxon>Bacillati</taxon>
        <taxon>Actinomycetota</taxon>
        <taxon>Actinomycetes</taxon>
        <taxon>Pseudonocardiales</taxon>
        <taxon>Pseudonocardiaceae</taxon>
        <taxon>Amycolatopsis</taxon>
    </lineage>
</organism>
<dbReference type="RefSeq" id="WP_091510669.1">
    <property type="nucleotide sequence ID" value="NZ_CBDRCA010000001.1"/>
</dbReference>
<dbReference type="STRING" id="115433.SAMN05421835_113130"/>
<sequence>MISCLVAALPGGWLLLTVLAALPRVGPVLRLRLPRWLSPLVPTWTFFAPHPGTVDHVLCYRDRLANGTVSALREVWPAGRPRGRAGKAVDDAVSLLIQANGVIERARLAGTLTPAEVETRRAGLLISTSYLLLLTAASRVPHDATAVGVQFCVVATSRRDEPPRLVYASAVHQVDARPRWAGVS</sequence>
<evidence type="ECO:0000313" key="1">
    <source>
        <dbReference type="EMBL" id="SFK08509.1"/>
    </source>
</evidence>
<evidence type="ECO:0000313" key="2">
    <source>
        <dbReference type="Proteomes" id="UP000199025"/>
    </source>
</evidence>
<dbReference type="OrthoDB" id="8565707at2"/>
<dbReference type="AlphaFoldDB" id="A0A1I3WMV8"/>
<protein>
    <submittedName>
        <fullName evidence="1">Uncharacterized protein</fullName>
    </submittedName>
</protein>
<dbReference type="Proteomes" id="UP000199025">
    <property type="component" value="Unassembled WGS sequence"/>
</dbReference>
<proteinExistence type="predicted"/>
<gene>
    <name evidence="1" type="ORF">SAMN05421835_113130</name>
</gene>
<dbReference type="EMBL" id="FORP01000013">
    <property type="protein sequence ID" value="SFK08509.1"/>
    <property type="molecule type" value="Genomic_DNA"/>
</dbReference>
<accession>A0A1I3WMV8</accession>
<reference evidence="1 2" key="1">
    <citation type="submission" date="2016-10" db="EMBL/GenBank/DDBJ databases">
        <authorList>
            <person name="de Groot N.N."/>
        </authorList>
    </citation>
    <scope>NUCLEOTIDE SEQUENCE [LARGE SCALE GENOMIC DNA]</scope>
    <source>
        <strain evidence="1 2">DSM 44468</strain>
    </source>
</reference>